<evidence type="ECO:0000313" key="3">
    <source>
        <dbReference type="EMBL" id="KAK3540467.1"/>
    </source>
</evidence>
<keyword evidence="2" id="KW-0812">Transmembrane</keyword>
<organism evidence="3 4">
    <name type="scientific">Hemibagrus guttatus</name>
    <dbReference type="NCBI Taxonomy" id="175788"/>
    <lineage>
        <taxon>Eukaryota</taxon>
        <taxon>Metazoa</taxon>
        <taxon>Chordata</taxon>
        <taxon>Craniata</taxon>
        <taxon>Vertebrata</taxon>
        <taxon>Euteleostomi</taxon>
        <taxon>Actinopterygii</taxon>
        <taxon>Neopterygii</taxon>
        <taxon>Teleostei</taxon>
        <taxon>Ostariophysi</taxon>
        <taxon>Siluriformes</taxon>
        <taxon>Bagridae</taxon>
        <taxon>Hemibagrus</taxon>
    </lineage>
</organism>
<evidence type="ECO:0000256" key="1">
    <source>
        <dbReference type="SAM" id="MobiDB-lite"/>
    </source>
</evidence>
<evidence type="ECO:0000313" key="4">
    <source>
        <dbReference type="Proteomes" id="UP001274896"/>
    </source>
</evidence>
<keyword evidence="4" id="KW-1185">Reference proteome</keyword>
<protein>
    <submittedName>
        <fullName evidence="3">Uncharacterized protein</fullName>
    </submittedName>
</protein>
<feature type="transmembrane region" description="Helical" evidence="2">
    <location>
        <begin position="97"/>
        <end position="120"/>
    </location>
</feature>
<gene>
    <name evidence="3" type="ORF">QTP70_031660</name>
</gene>
<comment type="caution">
    <text evidence="3">The sequence shown here is derived from an EMBL/GenBank/DDBJ whole genome shotgun (WGS) entry which is preliminary data.</text>
</comment>
<feature type="region of interest" description="Disordered" evidence="1">
    <location>
        <begin position="31"/>
        <end position="78"/>
    </location>
</feature>
<dbReference type="Proteomes" id="UP001274896">
    <property type="component" value="Unassembled WGS sequence"/>
</dbReference>
<proteinExistence type="predicted"/>
<feature type="compositionally biased region" description="Low complexity" evidence="1">
    <location>
        <begin position="39"/>
        <end position="65"/>
    </location>
</feature>
<name>A0AAE0R3F0_9TELE</name>
<reference evidence="3" key="1">
    <citation type="submission" date="2023-06" db="EMBL/GenBank/DDBJ databases">
        <title>Male Hemibagrus guttatus genome.</title>
        <authorList>
            <person name="Bian C."/>
        </authorList>
    </citation>
    <scope>NUCLEOTIDE SEQUENCE</scope>
    <source>
        <strain evidence="3">Male_cb2023</strain>
        <tissue evidence="3">Muscle</tissue>
    </source>
</reference>
<dbReference type="AlphaFoldDB" id="A0AAE0R3F0"/>
<evidence type="ECO:0000256" key="2">
    <source>
        <dbReference type="SAM" id="Phobius"/>
    </source>
</evidence>
<keyword evidence="2" id="KW-0472">Membrane</keyword>
<dbReference type="EMBL" id="JAUCMX010000007">
    <property type="protein sequence ID" value="KAK3540467.1"/>
    <property type="molecule type" value="Genomic_DNA"/>
</dbReference>
<keyword evidence="2" id="KW-1133">Transmembrane helix</keyword>
<accession>A0AAE0R3F0</accession>
<sequence>MVKFGNVLRRMPFLTQPSLFIRAWDRHRTSRTFPNPTRSSITTSPQASSSTSTPPSSLLFTSSPSNAPPLQSGPGDPAASNSTASALAVVSWTQFNVIVLAVIIVLLVLLTGFVGAVYTYREYRNRKLNAPFWTIELKEDNISFSSYHDSIPHAEPGVLLEEEQCSAPSNGQLALAPAANVYKA</sequence>